<evidence type="ECO:0000313" key="1">
    <source>
        <dbReference type="EMBL" id="OWK40152.1"/>
    </source>
</evidence>
<organism evidence="1 2">
    <name type="scientific">Fimbriiglobus ruber</name>
    <dbReference type="NCBI Taxonomy" id="1908690"/>
    <lineage>
        <taxon>Bacteria</taxon>
        <taxon>Pseudomonadati</taxon>
        <taxon>Planctomycetota</taxon>
        <taxon>Planctomycetia</taxon>
        <taxon>Gemmatales</taxon>
        <taxon>Gemmataceae</taxon>
        <taxon>Fimbriiglobus</taxon>
    </lineage>
</organism>
<comment type="caution">
    <text evidence="1">The sequence shown here is derived from an EMBL/GenBank/DDBJ whole genome shotgun (WGS) entry which is preliminary data.</text>
</comment>
<dbReference type="Proteomes" id="UP000214646">
    <property type="component" value="Unassembled WGS sequence"/>
</dbReference>
<protein>
    <submittedName>
        <fullName evidence="1">Uncharacterized protein</fullName>
    </submittedName>
</protein>
<evidence type="ECO:0000313" key="2">
    <source>
        <dbReference type="Proteomes" id="UP000214646"/>
    </source>
</evidence>
<reference evidence="2" key="1">
    <citation type="submission" date="2017-06" db="EMBL/GenBank/DDBJ databases">
        <title>Genome analysis of Fimbriiglobus ruber SP5, the first member of the order Planctomycetales with confirmed chitinolytic capability.</title>
        <authorList>
            <person name="Ravin N.V."/>
            <person name="Rakitin A.L."/>
            <person name="Ivanova A.A."/>
            <person name="Beletsky A.V."/>
            <person name="Kulichevskaya I.S."/>
            <person name="Mardanov A.V."/>
            <person name="Dedysh S.N."/>
        </authorList>
    </citation>
    <scope>NUCLEOTIDE SEQUENCE [LARGE SCALE GENOMIC DNA]</scope>
    <source>
        <strain evidence="2">SP5</strain>
    </source>
</reference>
<keyword evidence="2" id="KW-1185">Reference proteome</keyword>
<sequence>MPAHLARSCSLQKDVRSRGSFFLAKIWKAVQVRFANVSGTVAAEVIVLEDAGKNEQYIGLARVVAACSDTGTSHTNKTSAASKRE</sequence>
<dbReference type="EMBL" id="NIDE01000008">
    <property type="protein sequence ID" value="OWK40152.1"/>
    <property type="molecule type" value="Genomic_DNA"/>
</dbReference>
<proteinExistence type="predicted"/>
<accession>A0A225DF95</accession>
<name>A0A225DF95_9BACT</name>
<gene>
    <name evidence="1" type="ORF">FRUB_05071</name>
</gene>
<dbReference type="AlphaFoldDB" id="A0A225DF95"/>